<sequence length="98" mass="11026">MPGAIDITSQPLEGAFIRKATEWTRITDVSQLEIGAEYYITWYSQGWGKYKNTIAEFIGDVDEAGLVTFEHSDLPWGSLEDLRVYVAPKNPSELLTLT</sequence>
<keyword evidence="2" id="KW-1185">Reference proteome</keyword>
<evidence type="ECO:0000313" key="2">
    <source>
        <dbReference type="Proteomes" id="UP001569428"/>
    </source>
</evidence>
<gene>
    <name evidence="1" type="ORF">ACCI49_01110</name>
</gene>
<name>A0ABV4NU37_9GAMM</name>
<organism evidence="1 2">
    <name type="scientific">Microbulbifer epialgicus</name>
    <dbReference type="NCBI Taxonomy" id="393907"/>
    <lineage>
        <taxon>Bacteria</taxon>
        <taxon>Pseudomonadati</taxon>
        <taxon>Pseudomonadota</taxon>
        <taxon>Gammaproteobacteria</taxon>
        <taxon>Cellvibrionales</taxon>
        <taxon>Microbulbiferaceae</taxon>
        <taxon>Microbulbifer</taxon>
    </lineage>
</organism>
<dbReference type="Proteomes" id="UP001569428">
    <property type="component" value="Unassembled WGS sequence"/>
</dbReference>
<reference evidence="1 2" key="1">
    <citation type="submission" date="2024-08" db="EMBL/GenBank/DDBJ databases">
        <authorList>
            <person name="Ishaq N."/>
        </authorList>
    </citation>
    <scope>NUCLEOTIDE SEQUENCE [LARGE SCALE GENOMIC DNA]</scope>
    <source>
        <strain evidence="1 2">DSM 18651</strain>
    </source>
</reference>
<dbReference type="RefSeq" id="WP_371837121.1">
    <property type="nucleotide sequence ID" value="NZ_JBGMEK010000001.1"/>
</dbReference>
<dbReference type="EMBL" id="JBGMEK010000001">
    <property type="protein sequence ID" value="MFA0809504.1"/>
    <property type="molecule type" value="Genomic_DNA"/>
</dbReference>
<proteinExistence type="predicted"/>
<evidence type="ECO:0000313" key="1">
    <source>
        <dbReference type="EMBL" id="MFA0809504.1"/>
    </source>
</evidence>
<accession>A0ABV4NU37</accession>
<protein>
    <submittedName>
        <fullName evidence="1">Uncharacterized protein</fullName>
    </submittedName>
</protein>
<comment type="caution">
    <text evidence="1">The sequence shown here is derived from an EMBL/GenBank/DDBJ whole genome shotgun (WGS) entry which is preliminary data.</text>
</comment>